<gene>
    <name evidence="1" type="ORF">BT96DRAFT_997636</name>
</gene>
<evidence type="ECO:0000313" key="1">
    <source>
        <dbReference type="EMBL" id="KAE9395411.1"/>
    </source>
</evidence>
<accession>A0A6A4HBJ1</accession>
<dbReference type="EMBL" id="ML769531">
    <property type="protein sequence ID" value="KAE9395411.1"/>
    <property type="molecule type" value="Genomic_DNA"/>
</dbReference>
<protein>
    <submittedName>
        <fullName evidence="1">Uncharacterized protein</fullName>
    </submittedName>
</protein>
<keyword evidence="2" id="KW-1185">Reference proteome</keyword>
<dbReference type="OrthoDB" id="4456959at2759"/>
<dbReference type="Proteomes" id="UP000799118">
    <property type="component" value="Unassembled WGS sequence"/>
</dbReference>
<dbReference type="AlphaFoldDB" id="A0A6A4HBJ1"/>
<evidence type="ECO:0000313" key="2">
    <source>
        <dbReference type="Proteomes" id="UP000799118"/>
    </source>
</evidence>
<organism evidence="1 2">
    <name type="scientific">Gymnopus androsaceus JB14</name>
    <dbReference type="NCBI Taxonomy" id="1447944"/>
    <lineage>
        <taxon>Eukaryota</taxon>
        <taxon>Fungi</taxon>
        <taxon>Dikarya</taxon>
        <taxon>Basidiomycota</taxon>
        <taxon>Agaricomycotina</taxon>
        <taxon>Agaricomycetes</taxon>
        <taxon>Agaricomycetidae</taxon>
        <taxon>Agaricales</taxon>
        <taxon>Marasmiineae</taxon>
        <taxon>Omphalotaceae</taxon>
        <taxon>Gymnopus</taxon>
    </lineage>
</organism>
<proteinExistence type="predicted"/>
<reference evidence="1" key="1">
    <citation type="journal article" date="2019" name="Environ. Microbiol.">
        <title>Fungal ecological strategies reflected in gene transcription - a case study of two litter decomposers.</title>
        <authorList>
            <person name="Barbi F."/>
            <person name="Kohler A."/>
            <person name="Barry K."/>
            <person name="Baskaran P."/>
            <person name="Daum C."/>
            <person name="Fauchery L."/>
            <person name="Ihrmark K."/>
            <person name="Kuo A."/>
            <person name="LaButti K."/>
            <person name="Lipzen A."/>
            <person name="Morin E."/>
            <person name="Grigoriev I.V."/>
            <person name="Henrissat B."/>
            <person name="Lindahl B."/>
            <person name="Martin F."/>
        </authorList>
    </citation>
    <scope>NUCLEOTIDE SEQUENCE</scope>
    <source>
        <strain evidence="1">JB14</strain>
    </source>
</reference>
<sequence>MVFNPYNPELAFVQPPEKPSYLAYWRHLLTLAVASGRARRRMLDSPIEFTHERIVELRMTYLNNWIISVPTHLLWDGHIQDPSSSFNP</sequence>
<name>A0A6A4HBJ1_9AGAR</name>